<protein>
    <recommendedName>
        <fullName evidence="5">Hydrophobin</fullName>
    </recommendedName>
</protein>
<name>A0A2L2TQJ5_9HYPO</name>
<dbReference type="AlphaFoldDB" id="A0A2L2TQJ5"/>
<sequence>MHSTVAHILFVLGTVSCIQGTSAQTTVFIMDDGGNFNCPGVLRNNDNNDKKTYCCVGGELDLSTCQGWPICTGSSWKPKPISCATTVPISATDYNAQIKSARSKYLEDDTASVTSDFVSSATVEESGSQQAATASATGAATESSTTGNGASVVMPGLAGGLVGGLMVLWNAL</sequence>
<accession>A0A2L2TQJ5</accession>
<feature type="signal peptide" evidence="2">
    <location>
        <begin position="1"/>
        <end position="23"/>
    </location>
</feature>
<evidence type="ECO:0000313" key="4">
    <source>
        <dbReference type="Proteomes" id="UP000245910"/>
    </source>
</evidence>
<evidence type="ECO:0000256" key="1">
    <source>
        <dbReference type="SAM" id="MobiDB-lite"/>
    </source>
</evidence>
<feature type="chain" id="PRO_5014656238" description="Hydrophobin" evidence="2">
    <location>
        <begin position="24"/>
        <end position="172"/>
    </location>
</feature>
<keyword evidence="2" id="KW-0732">Signal</keyword>
<evidence type="ECO:0000313" key="3">
    <source>
        <dbReference type="EMBL" id="CEI61835.1"/>
    </source>
</evidence>
<dbReference type="KEGG" id="fvn:FVRRES_06271"/>
<dbReference type="RefSeq" id="XP_025585555.1">
    <property type="nucleotide sequence ID" value="XM_025734783.2"/>
</dbReference>
<dbReference type="STRING" id="56646.A0A2L2TQJ5"/>
<dbReference type="OrthoDB" id="5089079at2759"/>
<dbReference type="EMBL" id="LN649230">
    <property type="protein sequence ID" value="CEI61835.1"/>
    <property type="molecule type" value="Genomic_DNA"/>
</dbReference>
<proteinExistence type="predicted"/>
<feature type="region of interest" description="Disordered" evidence="1">
    <location>
        <begin position="128"/>
        <end position="149"/>
    </location>
</feature>
<dbReference type="Proteomes" id="UP000245910">
    <property type="component" value="Chromosome II"/>
</dbReference>
<evidence type="ECO:0000256" key="2">
    <source>
        <dbReference type="SAM" id="SignalP"/>
    </source>
</evidence>
<organism evidence="3 4">
    <name type="scientific">Fusarium venenatum</name>
    <dbReference type="NCBI Taxonomy" id="56646"/>
    <lineage>
        <taxon>Eukaryota</taxon>
        <taxon>Fungi</taxon>
        <taxon>Dikarya</taxon>
        <taxon>Ascomycota</taxon>
        <taxon>Pezizomycotina</taxon>
        <taxon>Sordariomycetes</taxon>
        <taxon>Hypocreomycetidae</taxon>
        <taxon>Hypocreales</taxon>
        <taxon>Nectriaceae</taxon>
        <taxon>Fusarium</taxon>
    </lineage>
</organism>
<evidence type="ECO:0008006" key="5">
    <source>
        <dbReference type="Google" id="ProtNLM"/>
    </source>
</evidence>
<keyword evidence="4" id="KW-1185">Reference proteome</keyword>
<dbReference type="GeneID" id="37257910"/>
<reference evidence="4" key="1">
    <citation type="submission" date="2014-10" db="EMBL/GenBank/DDBJ databases">
        <authorList>
            <person name="King R."/>
        </authorList>
    </citation>
    <scope>NUCLEOTIDE SEQUENCE [LARGE SCALE GENOMIC DNA]</scope>
    <source>
        <strain evidence="4">A3/5</strain>
    </source>
</reference>